<feature type="compositionally biased region" description="Low complexity" evidence="2">
    <location>
        <begin position="125"/>
        <end position="137"/>
    </location>
</feature>
<feature type="compositionally biased region" description="Basic residues" evidence="2">
    <location>
        <begin position="33"/>
        <end position="44"/>
    </location>
</feature>
<sequence length="745" mass="78232">MYHKMEAALSAAVMNAEAADDAASGSRSSTAGHTHHTSSRHPRRSAASISAAHYAATATRGGIAAASPAFKDVDVSVHGSTAAAAREPVSSRMQYTSSMRLPRHLPHAHHTHAAPQPPHKEHSLLSHQPSSPLPQSHRATLPGVHSGRRREGGERHTHNGVHSPLVSVVAPAIAGEDPPHMPGAAMPHAHNDLPTIPCSEGQPSPNEPSRQGSSELLQDFEGRTMSGVGANGGLQRPLASATCAHADQQQGSEGFSRGELDLSMRGGIMGTGDASLLDGASGGGRAVGGALAALQAAAAAEHSNGGAAGGAIDQLESIAPSLSRPISLNLGRHQQQQQLEQQQLQRQRQQQQQQQQALQHPISCAAGGEGHWKQQQQQQQLPSFPLRVPSGEQGNGPMLSSTSTGMGSHFPWVSDTRSTESDKAGGSSALVNAPTPLLGGASPGAGGPDTNWAPSSCGSHFGLSSSNLLLAMPPLPQHQQEQQQQQQLLLHDSEGWRLPQLEQQQHDGEGGRLPPQGHHVVHVGPEQMEGCDEMGGIVRDAGAHFCRTSAKSSASADPGEERPSRQKPKTAQQRQHDAQLTFLKEQMEQMMQSKGDSSVSALVDGAFLPNLEEELEALEEEAGGFATQGRHGSTQQQDLGDMASLAAADEQQGEVEGEGAEGWEGEQEGTGQEGAYGLPVSLVCQERGLQRPETEGGVGHDENLLAWGEGSGGAREAPVQEECKNGVPHFPSHIVHHEIKGDVDR</sequence>
<reference evidence="3" key="1">
    <citation type="submission" date="2017-08" db="EMBL/GenBank/DDBJ databases">
        <authorList>
            <person name="Polle J.E."/>
            <person name="Barry K."/>
            <person name="Cushman J."/>
            <person name="Schmutz J."/>
            <person name="Tran D."/>
            <person name="Hathwaick L.T."/>
            <person name="Yim W.C."/>
            <person name="Jenkins J."/>
            <person name="Mckie-Krisberg Z.M."/>
            <person name="Prochnik S."/>
            <person name="Lindquist E."/>
            <person name="Dockter R.B."/>
            <person name="Adam C."/>
            <person name="Molina H."/>
            <person name="Bunkerborg J."/>
            <person name="Jin E."/>
            <person name="Buchheim M."/>
            <person name="Magnuson J."/>
        </authorList>
    </citation>
    <scope>NUCLEOTIDE SEQUENCE</scope>
    <source>
        <strain evidence="3">CCAP 19/18</strain>
    </source>
</reference>
<feature type="region of interest" description="Disordered" evidence="2">
    <location>
        <begin position="108"/>
        <end position="214"/>
    </location>
</feature>
<comment type="caution">
    <text evidence="3">The sequence shown here is derived from an EMBL/GenBank/DDBJ whole genome shotgun (WGS) entry which is preliminary data.</text>
</comment>
<feature type="coiled-coil region" evidence="1">
    <location>
        <begin position="330"/>
        <end position="359"/>
    </location>
</feature>
<feature type="region of interest" description="Disordered" evidence="2">
    <location>
        <begin position="20"/>
        <end position="50"/>
    </location>
</feature>
<protein>
    <submittedName>
        <fullName evidence="3">Uncharacterized protein</fullName>
    </submittedName>
</protein>
<keyword evidence="4" id="KW-1185">Reference proteome</keyword>
<evidence type="ECO:0000313" key="4">
    <source>
        <dbReference type="Proteomes" id="UP000815325"/>
    </source>
</evidence>
<proteinExistence type="predicted"/>
<dbReference type="PANTHER" id="PTHR46007">
    <property type="entry name" value="MEDIATOR OF RNA POLYMERASE II TRANSCRIPTION SUBUNIT 12"/>
    <property type="match status" value="1"/>
</dbReference>
<evidence type="ECO:0000256" key="2">
    <source>
        <dbReference type="SAM" id="MobiDB-lite"/>
    </source>
</evidence>
<feature type="region of interest" description="Disordered" evidence="2">
    <location>
        <begin position="649"/>
        <end position="674"/>
    </location>
</feature>
<feature type="region of interest" description="Disordered" evidence="2">
    <location>
        <begin position="366"/>
        <end position="458"/>
    </location>
</feature>
<feature type="compositionally biased region" description="Acidic residues" evidence="2">
    <location>
        <begin position="651"/>
        <end position="667"/>
    </location>
</feature>
<keyword evidence="1" id="KW-0175">Coiled coil</keyword>
<name>A0ABQ7GDX1_DUNSA</name>
<evidence type="ECO:0000256" key="1">
    <source>
        <dbReference type="SAM" id="Coils"/>
    </source>
</evidence>
<evidence type="ECO:0000313" key="3">
    <source>
        <dbReference type="EMBL" id="KAF5832789.1"/>
    </source>
</evidence>
<dbReference type="InterPro" id="IPR051647">
    <property type="entry name" value="Mediator_comp_sub12"/>
</dbReference>
<dbReference type="EMBL" id="MU069849">
    <property type="protein sequence ID" value="KAF5832789.1"/>
    <property type="molecule type" value="Genomic_DNA"/>
</dbReference>
<organism evidence="3 4">
    <name type="scientific">Dunaliella salina</name>
    <name type="common">Green alga</name>
    <name type="synonym">Protococcus salinus</name>
    <dbReference type="NCBI Taxonomy" id="3046"/>
    <lineage>
        <taxon>Eukaryota</taxon>
        <taxon>Viridiplantae</taxon>
        <taxon>Chlorophyta</taxon>
        <taxon>core chlorophytes</taxon>
        <taxon>Chlorophyceae</taxon>
        <taxon>CS clade</taxon>
        <taxon>Chlamydomonadales</taxon>
        <taxon>Dunaliellaceae</taxon>
        <taxon>Dunaliella</taxon>
    </lineage>
</organism>
<feature type="region of interest" description="Disordered" evidence="2">
    <location>
        <begin position="548"/>
        <end position="576"/>
    </location>
</feature>
<dbReference type="Proteomes" id="UP000815325">
    <property type="component" value="Unassembled WGS sequence"/>
</dbReference>
<feature type="compositionally biased region" description="Low complexity" evidence="2">
    <location>
        <begin position="21"/>
        <end position="32"/>
    </location>
</feature>
<accession>A0ABQ7GDX1</accession>
<feature type="compositionally biased region" description="Polar residues" evidence="2">
    <location>
        <begin position="201"/>
        <end position="214"/>
    </location>
</feature>
<gene>
    <name evidence="3" type="ORF">DUNSADRAFT_11224</name>
</gene>
<dbReference type="PANTHER" id="PTHR46007:SF8">
    <property type="entry name" value="C2H2-TYPE DOMAIN-CONTAINING PROTEIN"/>
    <property type="match status" value="1"/>
</dbReference>